<evidence type="ECO:0000313" key="1">
    <source>
        <dbReference type="EMBL" id="RDX87272.1"/>
    </source>
</evidence>
<accession>A0A371G9Q0</accession>
<proteinExistence type="predicted"/>
<gene>
    <name evidence="1" type="ORF">CR513_31290</name>
</gene>
<keyword evidence="2" id="KW-1185">Reference proteome</keyword>
<dbReference type="Proteomes" id="UP000257109">
    <property type="component" value="Unassembled WGS sequence"/>
</dbReference>
<evidence type="ECO:0000313" key="2">
    <source>
        <dbReference type="Proteomes" id="UP000257109"/>
    </source>
</evidence>
<feature type="non-terminal residue" evidence="1">
    <location>
        <position position="1"/>
    </location>
</feature>
<dbReference type="AlphaFoldDB" id="A0A371G9Q0"/>
<dbReference type="EMBL" id="QJKJ01006275">
    <property type="protein sequence ID" value="RDX87272.1"/>
    <property type="molecule type" value="Genomic_DNA"/>
</dbReference>
<dbReference type="OrthoDB" id="1433117at2759"/>
<sequence>MAYSLRPDWWLSKQSQPTKWCSRLKEVVRGSEMTMGRRASPSALVVREVVAYVKEYATKARALKKGDLILKRTLKDGATNKITHIWEGPYKIVEVGKEAFWLDHLDGYLIHGIQQAYEYIIVKIPHFKKYAKCILRVVEIQGDSKPKN</sequence>
<reference evidence="1" key="1">
    <citation type="submission" date="2018-05" db="EMBL/GenBank/DDBJ databases">
        <title>Draft genome of Mucuna pruriens seed.</title>
        <authorList>
            <person name="Nnadi N.E."/>
            <person name="Vos R."/>
            <person name="Hasami M.H."/>
            <person name="Devisetty U.K."/>
            <person name="Aguiy J.C."/>
        </authorList>
    </citation>
    <scope>NUCLEOTIDE SEQUENCE [LARGE SCALE GENOMIC DNA]</scope>
    <source>
        <strain evidence="1">JCA_2017</strain>
    </source>
</reference>
<organism evidence="1 2">
    <name type="scientific">Mucuna pruriens</name>
    <name type="common">Velvet bean</name>
    <name type="synonym">Dolichos pruriens</name>
    <dbReference type="NCBI Taxonomy" id="157652"/>
    <lineage>
        <taxon>Eukaryota</taxon>
        <taxon>Viridiplantae</taxon>
        <taxon>Streptophyta</taxon>
        <taxon>Embryophyta</taxon>
        <taxon>Tracheophyta</taxon>
        <taxon>Spermatophyta</taxon>
        <taxon>Magnoliopsida</taxon>
        <taxon>eudicotyledons</taxon>
        <taxon>Gunneridae</taxon>
        <taxon>Pentapetalae</taxon>
        <taxon>rosids</taxon>
        <taxon>fabids</taxon>
        <taxon>Fabales</taxon>
        <taxon>Fabaceae</taxon>
        <taxon>Papilionoideae</taxon>
        <taxon>50 kb inversion clade</taxon>
        <taxon>NPAAA clade</taxon>
        <taxon>indigoferoid/millettioid clade</taxon>
        <taxon>Phaseoleae</taxon>
        <taxon>Mucuna</taxon>
    </lineage>
</organism>
<protein>
    <submittedName>
        <fullName evidence="1">Uncharacterized protein</fullName>
    </submittedName>
</protein>
<name>A0A371G9Q0_MUCPR</name>
<comment type="caution">
    <text evidence="1">The sequence shown here is derived from an EMBL/GenBank/DDBJ whole genome shotgun (WGS) entry which is preliminary data.</text>
</comment>